<gene>
    <name evidence="6" type="ORF">BCS93_03650</name>
</gene>
<dbReference type="PANTHER" id="PTHR30349:SF64">
    <property type="entry name" value="PROPHAGE INTEGRASE INTD-RELATED"/>
    <property type="match status" value="1"/>
</dbReference>
<dbReference type="GO" id="GO:0003677">
    <property type="term" value="F:DNA binding"/>
    <property type="evidence" value="ECO:0007669"/>
    <property type="project" value="UniProtKB-KW"/>
</dbReference>
<sequence length="362" mass="41552">MIIVKNPTLQKYVTLLLKQFKNTYRESTIAGYTSCLNAVAFEIDAKYTFEELRHSDIVEIVVGWQETYKNKTIKNRMTAMNKLTALATEDGYFPKNPCEKVVSLKPDTQLEEKKPFSQEEYQKLEDTPTDRPVSKALALLGRLTGLRIQELIALCWSDIDFKARKIHVRRSRTKEQFNLPKTKQSERCIDMIDETKELLTEVFTKTGNTSPTLIKVRDVSKIAHIDHEFCPVFVDDVTELPFEDSKDYAQRFFTQFLKDAGLDHRGPSQLRHTFASITLSNGVPVKLVSTIMGHADTSITEKHYAKWIPISDSHTRTQLSAAFSLGTKPRTCKNFHLDKFIPNSFKIHLLSLCHRVTNFLTN</sequence>
<dbReference type="SUPFAM" id="SSF56349">
    <property type="entry name" value="DNA breaking-rejoining enzymes"/>
    <property type="match status" value="1"/>
</dbReference>
<evidence type="ECO:0000256" key="2">
    <source>
        <dbReference type="ARBA" id="ARBA00022908"/>
    </source>
</evidence>
<dbReference type="EMBL" id="MDBO01000109">
    <property type="protein sequence ID" value="PMP07301.1"/>
    <property type="molecule type" value="Genomic_DNA"/>
</dbReference>
<dbReference type="InterPro" id="IPR002104">
    <property type="entry name" value="Integrase_catalytic"/>
</dbReference>
<dbReference type="GO" id="GO:0015074">
    <property type="term" value="P:DNA integration"/>
    <property type="evidence" value="ECO:0007669"/>
    <property type="project" value="UniProtKB-KW"/>
</dbReference>
<evidence type="ECO:0000256" key="3">
    <source>
        <dbReference type="ARBA" id="ARBA00023125"/>
    </source>
</evidence>
<evidence type="ECO:0000256" key="4">
    <source>
        <dbReference type="ARBA" id="ARBA00023172"/>
    </source>
</evidence>
<evidence type="ECO:0000313" key="7">
    <source>
        <dbReference type="Proteomes" id="UP000235611"/>
    </source>
</evidence>
<keyword evidence="3" id="KW-0238">DNA-binding</keyword>
<reference evidence="7" key="1">
    <citation type="submission" date="2016-07" db="EMBL/GenBank/DDBJ databases">
        <title>Nontailed viruses are major unrecognized killers of bacteria in the ocean.</title>
        <authorList>
            <person name="Kauffman K."/>
            <person name="Hussain F."/>
            <person name="Yang J."/>
            <person name="Arevalo P."/>
            <person name="Brown J."/>
            <person name="Cutler M."/>
            <person name="Kelly L."/>
            <person name="Polz M.F."/>
        </authorList>
    </citation>
    <scope>NUCLEOTIDE SEQUENCE [LARGE SCALE GENOMIC DNA]</scope>
    <source>
        <strain evidence="7">10N.222.49.A5</strain>
    </source>
</reference>
<accession>A0AAP8MV17</accession>
<evidence type="ECO:0000259" key="5">
    <source>
        <dbReference type="PROSITE" id="PS51898"/>
    </source>
</evidence>
<feature type="domain" description="Tyr recombinase" evidence="5">
    <location>
        <begin position="111"/>
        <end position="320"/>
    </location>
</feature>
<name>A0AAP8MV17_9VIBR</name>
<dbReference type="GO" id="GO:0006310">
    <property type="term" value="P:DNA recombination"/>
    <property type="evidence" value="ECO:0007669"/>
    <property type="project" value="UniProtKB-KW"/>
</dbReference>
<organism evidence="6 7">
    <name type="scientific">Vibrio breoganii</name>
    <dbReference type="NCBI Taxonomy" id="553239"/>
    <lineage>
        <taxon>Bacteria</taxon>
        <taxon>Pseudomonadati</taxon>
        <taxon>Pseudomonadota</taxon>
        <taxon>Gammaproteobacteria</taxon>
        <taxon>Vibrionales</taxon>
        <taxon>Vibrionaceae</taxon>
        <taxon>Vibrio</taxon>
    </lineage>
</organism>
<evidence type="ECO:0000313" key="6">
    <source>
        <dbReference type="EMBL" id="PMP07301.1"/>
    </source>
</evidence>
<comment type="caution">
    <text evidence="6">The sequence shown here is derived from an EMBL/GenBank/DDBJ whole genome shotgun (WGS) entry which is preliminary data.</text>
</comment>
<dbReference type="InterPro" id="IPR013762">
    <property type="entry name" value="Integrase-like_cat_sf"/>
</dbReference>
<dbReference type="Pfam" id="PF00589">
    <property type="entry name" value="Phage_integrase"/>
    <property type="match status" value="1"/>
</dbReference>
<evidence type="ECO:0000256" key="1">
    <source>
        <dbReference type="ARBA" id="ARBA00008857"/>
    </source>
</evidence>
<dbReference type="Gene3D" id="1.10.443.10">
    <property type="entry name" value="Intergrase catalytic core"/>
    <property type="match status" value="1"/>
</dbReference>
<protein>
    <recommendedName>
        <fullName evidence="5">Tyr recombinase domain-containing protein</fullName>
    </recommendedName>
</protein>
<keyword evidence="2" id="KW-0229">DNA integration</keyword>
<dbReference type="CDD" id="cd01189">
    <property type="entry name" value="INT_ICEBs1_C_like"/>
    <property type="match status" value="1"/>
</dbReference>
<dbReference type="PROSITE" id="PS51898">
    <property type="entry name" value="TYR_RECOMBINASE"/>
    <property type="match status" value="1"/>
</dbReference>
<dbReference type="PANTHER" id="PTHR30349">
    <property type="entry name" value="PHAGE INTEGRASE-RELATED"/>
    <property type="match status" value="1"/>
</dbReference>
<dbReference type="RefSeq" id="WP_065599285.1">
    <property type="nucleotide sequence ID" value="NZ_MAKG01000298.1"/>
</dbReference>
<keyword evidence="4" id="KW-0233">DNA recombination</keyword>
<dbReference type="AlphaFoldDB" id="A0AAP8MV17"/>
<dbReference type="Proteomes" id="UP000235611">
    <property type="component" value="Unassembled WGS sequence"/>
</dbReference>
<dbReference type="Gene3D" id="1.10.150.130">
    <property type="match status" value="1"/>
</dbReference>
<dbReference type="InterPro" id="IPR010998">
    <property type="entry name" value="Integrase_recombinase_N"/>
</dbReference>
<dbReference type="InterPro" id="IPR011010">
    <property type="entry name" value="DNA_brk_join_enz"/>
</dbReference>
<proteinExistence type="inferred from homology"/>
<dbReference type="InterPro" id="IPR050090">
    <property type="entry name" value="Tyrosine_recombinase_XerCD"/>
</dbReference>
<comment type="similarity">
    <text evidence="1">Belongs to the 'phage' integrase family.</text>
</comment>